<dbReference type="PRINTS" id="PR01099">
    <property type="entry name" value="HYETHTZKNASE"/>
</dbReference>
<keyword evidence="6 11" id="KW-0547">Nucleotide-binding</keyword>
<dbReference type="EC" id="2.7.1.50" evidence="11"/>
<evidence type="ECO:0000256" key="8">
    <source>
        <dbReference type="ARBA" id="ARBA00022840"/>
    </source>
</evidence>
<evidence type="ECO:0000313" key="13">
    <source>
        <dbReference type="Proteomes" id="UP000192536"/>
    </source>
</evidence>
<dbReference type="NCBIfam" id="NF006830">
    <property type="entry name" value="PRK09355.1"/>
    <property type="match status" value="1"/>
</dbReference>
<evidence type="ECO:0000256" key="3">
    <source>
        <dbReference type="ARBA" id="ARBA00004868"/>
    </source>
</evidence>
<keyword evidence="10 11" id="KW-0784">Thiamine biosynthesis</keyword>
<evidence type="ECO:0000256" key="2">
    <source>
        <dbReference type="ARBA" id="ARBA00001946"/>
    </source>
</evidence>
<evidence type="ECO:0000256" key="4">
    <source>
        <dbReference type="ARBA" id="ARBA00022679"/>
    </source>
</evidence>
<evidence type="ECO:0000256" key="9">
    <source>
        <dbReference type="ARBA" id="ARBA00022842"/>
    </source>
</evidence>
<dbReference type="Pfam" id="PF02110">
    <property type="entry name" value="HK"/>
    <property type="match status" value="1"/>
</dbReference>
<proteinExistence type="inferred from homology"/>
<dbReference type="FunFam" id="3.40.1190.20:FF:000015">
    <property type="entry name" value="Hydroxyethylthiazole kinase"/>
    <property type="match status" value="1"/>
</dbReference>
<feature type="binding site" evidence="11">
    <location>
        <position position="200"/>
    </location>
    <ligand>
        <name>substrate</name>
    </ligand>
</feature>
<comment type="caution">
    <text evidence="12">The sequence shown here is derived from an EMBL/GenBank/DDBJ whole genome shotgun (WGS) entry which is preliminary data.</text>
</comment>
<feature type="binding site" evidence="11">
    <location>
        <position position="173"/>
    </location>
    <ligand>
        <name>ATP</name>
        <dbReference type="ChEBI" id="CHEBI:30616"/>
    </ligand>
</feature>
<keyword evidence="4 11" id="KW-0808">Transferase</keyword>
<organism evidence="12 13">
    <name type="scientific">Rouxiella badensis</name>
    <dbReference type="NCBI Taxonomy" id="1646377"/>
    <lineage>
        <taxon>Bacteria</taxon>
        <taxon>Pseudomonadati</taxon>
        <taxon>Pseudomonadota</taxon>
        <taxon>Gammaproteobacteria</taxon>
        <taxon>Enterobacterales</taxon>
        <taxon>Yersiniaceae</taxon>
        <taxon>Rouxiella</taxon>
    </lineage>
</organism>
<evidence type="ECO:0000256" key="6">
    <source>
        <dbReference type="ARBA" id="ARBA00022741"/>
    </source>
</evidence>
<dbReference type="Gene3D" id="3.40.1190.20">
    <property type="match status" value="1"/>
</dbReference>
<evidence type="ECO:0000256" key="10">
    <source>
        <dbReference type="ARBA" id="ARBA00022977"/>
    </source>
</evidence>
<dbReference type="InterPro" id="IPR000417">
    <property type="entry name" value="Hyethyz_kinase"/>
</dbReference>
<evidence type="ECO:0000256" key="7">
    <source>
        <dbReference type="ARBA" id="ARBA00022777"/>
    </source>
</evidence>
<evidence type="ECO:0000313" key="12">
    <source>
        <dbReference type="EMBL" id="ORJ26511.1"/>
    </source>
</evidence>
<dbReference type="GO" id="GO:0000287">
    <property type="term" value="F:magnesium ion binding"/>
    <property type="evidence" value="ECO:0007669"/>
    <property type="project" value="UniProtKB-UniRule"/>
</dbReference>
<dbReference type="HAMAP" id="MF_00228">
    <property type="entry name" value="Thz_kinase"/>
    <property type="match status" value="1"/>
</dbReference>
<gene>
    <name evidence="11" type="primary">thiM</name>
    <name evidence="12" type="ORF">BS640_05120</name>
</gene>
<comment type="cofactor">
    <cofactor evidence="2 11">
        <name>Mg(2+)</name>
        <dbReference type="ChEBI" id="CHEBI:18420"/>
    </cofactor>
</comment>
<protein>
    <recommendedName>
        <fullName evidence="11">Hydroxyethylthiazole kinase</fullName>
        <ecNumber evidence="11">2.7.1.50</ecNumber>
    </recommendedName>
    <alternativeName>
        <fullName evidence="11">4-methyl-5-beta-hydroxyethylthiazole kinase</fullName>
        <shortName evidence="11">TH kinase</shortName>
        <shortName evidence="11">Thz kinase</shortName>
    </alternativeName>
</protein>
<keyword evidence="5 11" id="KW-0479">Metal-binding</keyword>
<dbReference type="RefSeq" id="WP_017492389.1">
    <property type="nucleotide sequence ID" value="NZ_CAUQAZ010000033.1"/>
</dbReference>
<dbReference type="InterPro" id="IPR029056">
    <property type="entry name" value="Ribokinase-like"/>
</dbReference>
<keyword evidence="13" id="KW-1185">Reference proteome</keyword>
<dbReference type="AlphaFoldDB" id="A0A1X0WID1"/>
<evidence type="ECO:0000256" key="5">
    <source>
        <dbReference type="ARBA" id="ARBA00022723"/>
    </source>
</evidence>
<comment type="catalytic activity">
    <reaction evidence="1 11">
        <text>5-(2-hydroxyethyl)-4-methylthiazole + ATP = 4-methyl-5-(2-phosphooxyethyl)-thiazole + ADP + H(+)</text>
        <dbReference type="Rhea" id="RHEA:24212"/>
        <dbReference type="ChEBI" id="CHEBI:15378"/>
        <dbReference type="ChEBI" id="CHEBI:17957"/>
        <dbReference type="ChEBI" id="CHEBI:30616"/>
        <dbReference type="ChEBI" id="CHEBI:58296"/>
        <dbReference type="ChEBI" id="CHEBI:456216"/>
        <dbReference type="EC" id="2.7.1.50"/>
    </reaction>
</comment>
<keyword evidence="7 11" id="KW-0418">Kinase</keyword>
<dbReference type="Proteomes" id="UP000192536">
    <property type="component" value="Unassembled WGS sequence"/>
</dbReference>
<keyword evidence="8 11" id="KW-0067">ATP-binding</keyword>
<dbReference type="SUPFAM" id="SSF53613">
    <property type="entry name" value="Ribokinase-like"/>
    <property type="match status" value="1"/>
</dbReference>
<dbReference type="GO" id="GO:0009229">
    <property type="term" value="P:thiamine diphosphate biosynthetic process"/>
    <property type="evidence" value="ECO:0007669"/>
    <property type="project" value="UniProtKB-UniRule"/>
</dbReference>
<dbReference type="NCBIfam" id="TIGR00694">
    <property type="entry name" value="thiM"/>
    <property type="match status" value="1"/>
</dbReference>
<dbReference type="STRING" id="1646377.BS640_05120"/>
<accession>A0A1X0WID1</accession>
<sequence>MTTRPTVFPGAYAASALQHLRQASPLVHCITNDVVQSITANVLLALGASPAMVVDPREAAQFSAMASALLVNVGTLTESRAESMLAAIHAANQAQKPWVLDPVAVGALSWRSEFCQEIIRLQPAAIRGNASEIMALSGLAASGRGVDSADTSLAALPAAQTLARQTGAIIAVTGEIDYVTDGENSVSVPGGNVLMTRVVGTGCALSAVVAAFTSLPGDRLANVAAACRVMSRAGELACEVAKGPGSFTPAFMDNLYLLDAEKLNGGAL</sequence>
<evidence type="ECO:0000256" key="11">
    <source>
        <dbReference type="HAMAP-Rule" id="MF_00228"/>
    </source>
</evidence>
<comment type="similarity">
    <text evidence="11">Belongs to the Thz kinase family.</text>
</comment>
<dbReference type="GO" id="GO:0004417">
    <property type="term" value="F:hydroxyethylthiazole kinase activity"/>
    <property type="evidence" value="ECO:0007669"/>
    <property type="project" value="UniProtKB-UniRule"/>
</dbReference>
<feature type="binding site" evidence="11">
    <location>
        <position position="127"/>
    </location>
    <ligand>
        <name>ATP</name>
        <dbReference type="ChEBI" id="CHEBI:30616"/>
    </ligand>
</feature>
<name>A0A1X0WID1_9GAMM</name>
<dbReference type="PIRSF" id="PIRSF000513">
    <property type="entry name" value="Thz_kinase"/>
    <property type="match status" value="1"/>
</dbReference>
<comment type="function">
    <text evidence="11">Catalyzes the phosphorylation of the hydroxyl group of 4-methyl-5-beta-hydroxyethylthiazole (THZ).</text>
</comment>
<feature type="binding site" evidence="11">
    <location>
        <position position="52"/>
    </location>
    <ligand>
        <name>substrate</name>
    </ligand>
</feature>
<comment type="pathway">
    <text evidence="3 11">Cofactor biosynthesis; thiamine diphosphate biosynthesis; 4-methyl-5-(2-phosphoethyl)-thiazole from 5-(2-hydroxyethyl)-4-methylthiazole: step 1/1.</text>
</comment>
<keyword evidence="9 11" id="KW-0460">Magnesium</keyword>
<dbReference type="CDD" id="cd01170">
    <property type="entry name" value="THZ_kinase"/>
    <property type="match status" value="1"/>
</dbReference>
<dbReference type="GO" id="GO:0005524">
    <property type="term" value="F:ATP binding"/>
    <property type="evidence" value="ECO:0007669"/>
    <property type="project" value="UniProtKB-UniRule"/>
</dbReference>
<dbReference type="UniPathway" id="UPA00060">
    <property type="reaction ID" value="UER00139"/>
</dbReference>
<dbReference type="EMBL" id="MRWE01000006">
    <property type="protein sequence ID" value="ORJ26511.1"/>
    <property type="molecule type" value="Genomic_DNA"/>
</dbReference>
<evidence type="ECO:0000256" key="1">
    <source>
        <dbReference type="ARBA" id="ARBA00001771"/>
    </source>
</evidence>
<dbReference type="GO" id="GO:0036172">
    <property type="term" value="P:thiamine salvage"/>
    <property type="evidence" value="ECO:0007669"/>
    <property type="project" value="UniProtKB-ARBA"/>
</dbReference>
<reference evidence="12 13" key="1">
    <citation type="journal article" date="2017" name="Int. J. Syst. Evol. Microbiol.">
        <title>Rouxiella badensis sp. nov. and Rouxiella silvae sp. nov. isolated from peat bog soil in Germany and emendation of the genus description.</title>
        <authorList>
            <person name="Le Fleche-Mateos A."/>
            <person name="Kugler J.H."/>
            <person name="Hansen S.H."/>
            <person name="Syldatk C."/>
            <person name="Hausmann R."/>
            <person name="Lomprez F."/>
            <person name="Vandenbogaert M."/>
            <person name="Manuguerra J.C."/>
            <person name="Grimont P.A."/>
        </authorList>
    </citation>
    <scope>NUCLEOTIDE SEQUENCE [LARGE SCALE GENOMIC DNA]</scope>
    <source>
        <strain evidence="12 13">DSM 100043</strain>
    </source>
</reference>